<keyword evidence="2" id="KW-1185">Reference proteome</keyword>
<gene>
    <name evidence="1" type="ORF">BIY37_01205</name>
</gene>
<dbReference type="Proteomes" id="UP000242219">
    <property type="component" value="Unassembled WGS sequence"/>
</dbReference>
<comment type="caution">
    <text evidence="1">The sequence shown here is derived from an EMBL/GenBank/DDBJ whole genome shotgun (WGS) entry which is preliminary data.</text>
</comment>
<evidence type="ECO:0000313" key="2">
    <source>
        <dbReference type="Proteomes" id="UP000242219"/>
    </source>
</evidence>
<proteinExistence type="predicted"/>
<sequence length="78" mass="7519">MSSPCESFRDFGFTLSFFALQGTGVGDGVGVGVPGVGVAVDVGVGVGVPGVGVAVGVGVGGTPVSDLNAYLRFLLVSS</sequence>
<name>A0A1V6M375_9BACT</name>
<dbReference type="EMBL" id="MJUW02000019">
    <property type="protein sequence ID" value="OQD46841.1"/>
    <property type="molecule type" value="Genomic_DNA"/>
</dbReference>
<evidence type="ECO:0000313" key="1">
    <source>
        <dbReference type="EMBL" id="OQD46841.1"/>
    </source>
</evidence>
<reference evidence="1 2" key="1">
    <citation type="journal article" date="2016" name="Genome Announc.">
        <title>Draft Genome Sequence of the Anaerobic Ammonium-Oxidizing Bacterium 'Candidatus Brocadia sp. 40'.</title>
        <authorList>
            <person name="Ali M."/>
            <person name="Haroon M.F."/>
            <person name="Narita Y."/>
            <person name="Zhang L."/>
            <person name="Rangel Shaw D."/>
            <person name="Okabe S."/>
            <person name="Saikaly P.E."/>
        </authorList>
    </citation>
    <scope>NUCLEOTIDE SEQUENCE [LARGE SCALE GENOMIC DNA]</scope>
    <source>
        <strain evidence="1 2">40</strain>
    </source>
</reference>
<protein>
    <submittedName>
        <fullName evidence="1">Uncharacterized protein</fullName>
    </submittedName>
</protein>
<dbReference type="AlphaFoldDB" id="A0A1V6M375"/>
<organism evidence="1 2">
    <name type="scientific">Candidatus Brocadia sapporoensis</name>
    <dbReference type="NCBI Taxonomy" id="392547"/>
    <lineage>
        <taxon>Bacteria</taxon>
        <taxon>Pseudomonadati</taxon>
        <taxon>Planctomycetota</taxon>
        <taxon>Candidatus Brocadiia</taxon>
        <taxon>Candidatus Brocadiales</taxon>
        <taxon>Candidatus Brocadiaceae</taxon>
        <taxon>Candidatus Brocadia</taxon>
    </lineage>
</organism>
<accession>A0A1V6M375</accession>